<evidence type="ECO:0000256" key="3">
    <source>
        <dbReference type="ARBA" id="ARBA00022801"/>
    </source>
</evidence>
<sequence length="236" mass="26621">MQINRRSLLIPWAGLIALFIVLIRQSVSYGIMRLGIVVTGLLVIAGLIYFVWQQSIVRWGIITIVTSFSVFLLLPGELEAGKHLQPNYGAMLKTYEGSPYVWGGENHLGIDCSGLVREGLIQTNLHHGFQTLNPALIRQGLEMWWFDAGADALLREYRGYTQRQFTAVSINELDHRKIQPGDLAATTDGEHILAYLGNQSWIEADPNLQKVVIESVPTPNPWFHTAVQILRWRQFG</sequence>
<dbReference type="SUPFAM" id="SSF54001">
    <property type="entry name" value="Cysteine proteinases"/>
    <property type="match status" value="1"/>
</dbReference>
<evidence type="ECO:0000256" key="5">
    <source>
        <dbReference type="SAM" id="Phobius"/>
    </source>
</evidence>
<keyword evidence="8" id="KW-1185">Reference proteome</keyword>
<feature type="transmembrane region" description="Helical" evidence="5">
    <location>
        <begin position="56"/>
        <end position="74"/>
    </location>
</feature>
<evidence type="ECO:0000313" key="7">
    <source>
        <dbReference type="EMBL" id="MBE9033235.1"/>
    </source>
</evidence>
<dbReference type="Pfam" id="PF00877">
    <property type="entry name" value="NLPC_P60"/>
    <property type="match status" value="1"/>
</dbReference>
<accession>A0A928VVA4</accession>
<comment type="similarity">
    <text evidence="1">Belongs to the peptidase C40 family.</text>
</comment>
<evidence type="ECO:0000313" key="8">
    <source>
        <dbReference type="Proteomes" id="UP000625316"/>
    </source>
</evidence>
<evidence type="ECO:0000256" key="1">
    <source>
        <dbReference type="ARBA" id="ARBA00007074"/>
    </source>
</evidence>
<keyword evidence="5" id="KW-1133">Transmembrane helix</keyword>
<dbReference type="InterPro" id="IPR038765">
    <property type="entry name" value="Papain-like_cys_pep_sf"/>
</dbReference>
<dbReference type="GO" id="GO:0008234">
    <property type="term" value="F:cysteine-type peptidase activity"/>
    <property type="evidence" value="ECO:0007669"/>
    <property type="project" value="UniProtKB-KW"/>
</dbReference>
<evidence type="ECO:0000256" key="4">
    <source>
        <dbReference type="ARBA" id="ARBA00022807"/>
    </source>
</evidence>
<protein>
    <submittedName>
        <fullName evidence="7">C40 family peptidase</fullName>
    </submittedName>
</protein>
<feature type="transmembrane region" description="Helical" evidence="5">
    <location>
        <begin position="30"/>
        <end position="50"/>
    </location>
</feature>
<keyword evidence="3" id="KW-0378">Hydrolase</keyword>
<dbReference type="PROSITE" id="PS51935">
    <property type="entry name" value="NLPC_P60"/>
    <property type="match status" value="1"/>
</dbReference>
<dbReference type="RefSeq" id="WP_264328043.1">
    <property type="nucleotide sequence ID" value="NZ_JADEXQ010000166.1"/>
</dbReference>
<dbReference type="Gene3D" id="3.90.1720.10">
    <property type="entry name" value="endopeptidase domain like (from Nostoc punctiforme)"/>
    <property type="match status" value="1"/>
</dbReference>
<dbReference type="AlphaFoldDB" id="A0A928VVA4"/>
<dbReference type="Proteomes" id="UP000625316">
    <property type="component" value="Unassembled WGS sequence"/>
</dbReference>
<keyword evidence="4" id="KW-0788">Thiol protease</keyword>
<keyword evidence="5" id="KW-0812">Transmembrane</keyword>
<dbReference type="GO" id="GO:0006508">
    <property type="term" value="P:proteolysis"/>
    <property type="evidence" value="ECO:0007669"/>
    <property type="project" value="UniProtKB-KW"/>
</dbReference>
<feature type="transmembrane region" description="Helical" evidence="5">
    <location>
        <begin position="6"/>
        <end position="23"/>
    </location>
</feature>
<name>A0A928VVA4_9CYAN</name>
<feature type="domain" description="NlpC/P60" evidence="6">
    <location>
        <begin position="82"/>
        <end position="233"/>
    </location>
</feature>
<keyword evidence="2" id="KW-0645">Protease</keyword>
<comment type="caution">
    <text evidence="7">The sequence shown here is derived from an EMBL/GenBank/DDBJ whole genome shotgun (WGS) entry which is preliminary data.</text>
</comment>
<proteinExistence type="inferred from homology"/>
<evidence type="ECO:0000256" key="2">
    <source>
        <dbReference type="ARBA" id="ARBA00022670"/>
    </source>
</evidence>
<keyword evidence="5" id="KW-0472">Membrane</keyword>
<reference evidence="7" key="1">
    <citation type="submission" date="2020-10" db="EMBL/GenBank/DDBJ databases">
        <authorList>
            <person name="Castelo-Branco R."/>
            <person name="Eusebio N."/>
            <person name="Adriana R."/>
            <person name="Vieira A."/>
            <person name="Brugerolle De Fraissinette N."/>
            <person name="Rezende De Castro R."/>
            <person name="Schneider M.P."/>
            <person name="Vasconcelos V."/>
            <person name="Leao P.N."/>
        </authorList>
    </citation>
    <scope>NUCLEOTIDE SEQUENCE</scope>
    <source>
        <strain evidence="7">LEGE 11480</strain>
    </source>
</reference>
<gene>
    <name evidence="7" type="ORF">IQ266_26220</name>
</gene>
<organism evidence="7 8">
    <name type="scientific">Romeriopsis navalis LEGE 11480</name>
    <dbReference type="NCBI Taxonomy" id="2777977"/>
    <lineage>
        <taxon>Bacteria</taxon>
        <taxon>Bacillati</taxon>
        <taxon>Cyanobacteriota</taxon>
        <taxon>Cyanophyceae</taxon>
        <taxon>Leptolyngbyales</taxon>
        <taxon>Leptolyngbyaceae</taxon>
        <taxon>Romeriopsis</taxon>
        <taxon>Romeriopsis navalis</taxon>
    </lineage>
</organism>
<evidence type="ECO:0000259" key="6">
    <source>
        <dbReference type="PROSITE" id="PS51935"/>
    </source>
</evidence>
<dbReference type="EMBL" id="JADEXQ010000166">
    <property type="protein sequence ID" value="MBE9033235.1"/>
    <property type="molecule type" value="Genomic_DNA"/>
</dbReference>
<dbReference type="InterPro" id="IPR000064">
    <property type="entry name" value="NLP_P60_dom"/>
</dbReference>